<dbReference type="Pfam" id="PF09435">
    <property type="entry name" value="DUF2015"/>
    <property type="match status" value="1"/>
</dbReference>
<dbReference type="EMBL" id="HG529635">
    <property type="protein sequence ID" value="CDI55024.1"/>
    <property type="molecule type" value="Genomic_DNA"/>
</dbReference>
<accession>A0A077RC89</accession>
<evidence type="ECO:0000313" key="4">
    <source>
        <dbReference type="EMBL" id="CDI55024.1"/>
    </source>
</evidence>
<name>A0A077RC89_9BASI</name>
<evidence type="ECO:0000256" key="3">
    <source>
        <dbReference type="SAM" id="MobiDB-lite"/>
    </source>
</evidence>
<dbReference type="PANTHER" id="PTHR28023">
    <property type="entry name" value="UPF0357 PROTEIN YCL012C"/>
    <property type="match status" value="1"/>
</dbReference>
<keyword evidence="2" id="KW-0732">Signal</keyword>
<evidence type="ECO:0000256" key="1">
    <source>
        <dbReference type="ARBA" id="ARBA00008325"/>
    </source>
</evidence>
<dbReference type="InterPro" id="IPR018559">
    <property type="entry name" value="DUF2015"/>
</dbReference>
<comment type="similarity">
    <text evidence="1">Belongs to the UPF0357 family.</text>
</comment>
<dbReference type="AlphaFoldDB" id="A0A077RC89"/>
<proteinExistence type="inferred from homology"/>
<protein>
    <submittedName>
        <fullName evidence="4">Uncharacterized protein</fullName>
    </submittedName>
</protein>
<reference evidence="4" key="1">
    <citation type="journal article" date="2014" name="Genome Biol. Evol.">
        <title>Gene Loss Rather Than Gene Gain Is Associated with a Host Jump from Monocots to Dicots in the Smut Fungus Melanopsichium pennsylvanicum.</title>
        <authorList>
            <person name="Sharma R."/>
            <person name="Mishra B."/>
            <person name="Runge F."/>
            <person name="Thines M."/>
        </authorList>
    </citation>
    <scope>NUCLEOTIDE SEQUENCE</scope>
    <source>
        <strain evidence="4">4</strain>
    </source>
</reference>
<organism evidence="4">
    <name type="scientific">Melanopsichium pennsylvanicum 4</name>
    <dbReference type="NCBI Taxonomy" id="1398559"/>
    <lineage>
        <taxon>Eukaryota</taxon>
        <taxon>Fungi</taxon>
        <taxon>Dikarya</taxon>
        <taxon>Basidiomycota</taxon>
        <taxon>Ustilaginomycotina</taxon>
        <taxon>Ustilaginomycetes</taxon>
        <taxon>Ustilaginales</taxon>
        <taxon>Ustilaginaceae</taxon>
        <taxon>Melanopsichium</taxon>
    </lineage>
</organism>
<dbReference type="PANTHER" id="PTHR28023:SF1">
    <property type="entry name" value="UPF0357 PROTEIN YCL012C"/>
    <property type="match status" value="1"/>
</dbReference>
<evidence type="ECO:0000256" key="2">
    <source>
        <dbReference type="ARBA" id="ARBA00022729"/>
    </source>
</evidence>
<sequence length="173" mass="19204">MYYSLFAVSFFIAVLILVYRNRSFFLSLLPESLLLRLPPSFQPQPSTTLPYSTPTNSTSSSVFSRLFGSLASTSRYTRLPGFDWNSNLENGLNSTLFDITANMDDGDTRTGLDPRGAQDVQTIMQEQGVSFDQARLIRHQQILVQNNIDPNTGMPLDSKAVTSLGGRPGSSRR</sequence>
<feature type="region of interest" description="Disordered" evidence="3">
    <location>
        <begin position="148"/>
        <end position="173"/>
    </location>
</feature>